<organism evidence="1 2">
    <name type="scientific">Bacillus cereus VD133</name>
    <dbReference type="NCBI Taxonomy" id="1053233"/>
    <lineage>
        <taxon>Bacteria</taxon>
        <taxon>Bacillati</taxon>
        <taxon>Bacillota</taxon>
        <taxon>Bacilli</taxon>
        <taxon>Bacillales</taxon>
        <taxon>Bacillaceae</taxon>
        <taxon>Bacillus</taxon>
        <taxon>Bacillus cereus group</taxon>
    </lineage>
</organism>
<evidence type="ECO:0000313" key="1">
    <source>
        <dbReference type="EMBL" id="EOO41252.1"/>
    </source>
</evidence>
<reference evidence="1 2" key="1">
    <citation type="submission" date="2012-12" db="EMBL/GenBank/DDBJ databases">
        <title>The Genome Sequence of Bacillus cereus VD133.</title>
        <authorList>
            <consortium name="The Broad Institute Genome Sequencing Platform"/>
            <consortium name="The Broad Institute Genome Sequencing Center for Infectious Disease"/>
            <person name="Feldgarden M."/>
            <person name="Van der Auwera G.A."/>
            <person name="Mahillon J."/>
            <person name="Duprez V."/>
            <person name="Timmery S."/>
            <person name="Mattelet C."/>
            <person name="Dierick K."/>
            <person name="Sun M."/>
            <person name="Yu Z."/>
            <person name="Zhu L."/>
            <person name="Hu X."/>
            <person name="Shank E.B."/>
            <person name="Swiecicka I."/>
            <person name="Hansen B.M."/>
            <person name="Andrup L."/>
            <person name="Walker B."/>
            <person name="Young S.K."/>
            <person name="Zeng Q."/>
            <person name="Gargeya S."/>
            <person name="Fitzgerald M."/>
            <person name="Haas B."/>
            <person name="Abouelleil A."/>
            <person name="Alvarado L."/>
            <person name="Arachchi H.M."/>
            <person name="Berlin A.M."/>
            <person name="Chapman S.B."/>
            <person name="Dewar J."/>
            <person name="Goldberg J."/>
            <person name="Griggs A."/>
            <person name="Gujja S."/>
            <person name="Hansen M."/>
            <person name="Howarth C."/>
            <person name="Imamovic A."/>
            <person name="Larimer J."/>
            <person name="McCowan C."/>
            <person name="Murphy C."/>
            <person name="Neiman D."/>
            <person name="Pearson M."/>
            <person name="Priest M."/>
            <person name="Roberts A."/>
            <person name="Saif S."/>
            <person name="Shea T."/>
            <person name="Sisk P."/>
            <person name="Sykes S."/>
            <person name="Wortman J."/>
            <person name="Nusbaum C."/>
            <person name="Birren B."/>
        </authorList>
    </citation>
    <scope>NUCLEOTIDE SEQUENCE [LARGE SCALE GENOMIC DNA]</scope>
    <source>
        <strain evidence="1 2">VD133</strain>
    </source>
</reference>
<protein>
    <submittedName>
        <fullName evidence="1">Uncharacterized protein</fullName>
    </submittedName>
</protein>
<comment type="caution">
    <text evidence="1">The sequence shown here is derived from an EMBL/GenBank/DDBJ whole genome shotgun (WGS) entry which is preliminary data.</text>
</comment>
<accession>A0A9W5V4X0</accession>
<dbReference type="Proteomes" id="UP000014018">
    <property type="component" value="Unassembled WGS sequence"/>
</dbReference>
<sequence length="77" mass="8527">MKEIALRVDGINEVPRILVDGREIKNIVAIDFNWGSSGPCFHGKSFIRIEYIEENTVKSISIDRLGPPTKGGDGIEN</sequence>
<evidence type="ECO:0000313" key="2">
    <source>
        <dbReference type="Proteomes" id="UP000014018"/>
    </source>
</evidence>
<dbReference type="RefSeq" id="WP_016109518.1">
    <property type="nucleotide sequence ID" value="NZ_KB976173.1"/>
</dbReference>
<gene>
    <name evidence="1" type="ORF">IIU_00570</name>
</gene>
<dbReference type="EMBL" id="AHFB01000006">
    <property type="protein sequence ID" value="EOO41252.1"/>
    <property type="molecule type" value="Genomic_DNA"/>
</dbReference>
<proteinExistence type="predicted"/>
<name>A0A9W5V4X0_BACCE</name>
<dbReference type="AlphaFoldDB" id="A0A9W5V4X0"/>